<keyword evidence="2 3" id="KW-0040">ANK repeat</keyword>
<protein>
    <recommendedName>
        <fullName evidence="6">Ankyrin repeat protein</fullName>
    </recommendedName>
</protein>
<dbReference type="PANTHER" id="PTHR24198">
    <property type="entry name" value="ANKYRIN REPEAT AND PROTEIN KINASE DOMAIN-CONTAINING PROTEIN"/>
    <property type="match status" value="1"/>
</dbReference>
<dbReference type="PANTHER" id="PTHR24198:SF165">
    <property type="entry name" value="ANKYRIN REPEAT-CONTAINING PROTEIN-RELATED"/>
    <property type="match status" value="1"/>
</dbReference>
<dbReference type="PRINTS" id="PR01415">
    <property type="entry name" value="ANKYRIN"/>
</dbReference>
<gene>
    <name evidence="4" type="ORF">IMG5_106000</name>
</gene>
<dbReference type="EMBL" id="GL983841">
    <property type="protein sequence ID" value="EGR31618.1"/>
    <property type="molecule type" value="Genomic_DNA"/>
</dbReference>
<name>G0QT43_ICHMU</name>
<keyword evidence="5" id="KW-1185">Reference proteome</keyword>
<keyword evidence="1" id="KW-0677">Repeat</keyword>
<feature type="repeat" description="ANK" evidence="3">
    <location>
        <begin position="189"/>
        <end position="211"/>
    </location>
</feature>
<dbReference type="SMART" id="SM00248">
    <property type="entry name" value="ANK"/>
    <property type="match status" value="7"/>
</dbReference>
<proteinExistence type="predicted"/>
<dbReference type="Gene3D" id="1.25.40.20">
    <property type="entry name" value="Ankyrin repeat-containing domain"/>
    <property type="match status" value="2"/>
</dbReference>
<dbReference type="InParanoid" id="G0QT43"/>
<dbReference type="RefSeq" id="XP_004035104.1">
    <property type="nucleotide sequence ID" value="XM_004035056.1"/>
</dbReference>
<dbReference type="PROSITE" id="PS50088">
    <property type="entry name" value="ANK_REPEAT"/>
    <property type="match status" value="6"/>
</dbReference>
<reference evidence="4 5" key="1">
    <citation type="submission" date="2011-07" db="EMBL/GenBank/DDBJ databases">
        <authorList>
            <person name="Coyne R."/>
            <person name="Brami D."/>
            <person name="Johnson J."/>
            <person name="Hostetler J."/>
            <person name="Hannick L."/>
            <person name="Clark T."/>
            <person name="Cassidy-Hanley D."/>
            <person name="Inman J."/>
        </authorList>
    </citation>
    <scope>NUCLEOTIDE SEQUENCE [LARGE SCALE GENOMIC DNA]</scope>
    <source>
        <strain evidence="4 5">G5</strain>
    </source>
</reference>
<dbReference type="InterPro" id="IPR036770">
    <property type="entry name" value="Ankyrin_rpt-contain_sf"/>
</dbReference>
<dbReference type="Pfam" id="PF12796">
    <property type="entry name" value="Ank_2"/>
    <property type="match status" value="2"/>
</dbReference>
<evidence type="ECO:0008006" key="6">
    <source>
        <dbReference type="Google" id="ProtNLM"/>
    </source>
</evidence>
<dbReference type="InterPro" id="IPR002110">
    <property type="entry name" value="Ankyrin_rpt"/>
</dbReference>
<dbReference type="eggNOG" id="KOG4177">
    <property type="taxonomic scope" value="Eukaryota"/>
</dbReference>
<dbReference type="PROSITE" id="PS50297">
    <property type="entry name" value="ANK_REP_REGION"/>
    <property type="match status" value="5"/>
</dbReference>
<feature type="repeat" description="ANK" evidence="3">
    <location>
        <begin position="256"/>
        <end position="288"/>
    </location>
</feature>
<evidence type="ECO:0000256" key="2">
    <source>
        <dbReference type="ARBA" id="ARBA00023043"/>
    </source>
</evidence>
<accession>G0QT43</accession>
<evidence type="ECO:0000256" key="1">
    <source>
        <dbReference type="ARBA" id="ARBA00022737"/>
    </source>
</evidence>
<sequence>MKKIKDQFQNTITHYWKIYKTDQIQRLYQKGKYEKIASNLKTFSQYNNIKINEYSFIFFLISEQNKSAIDKILQKTYYKANILSDYNNNSQITPLSFSILNNMQDMSDYLIQQGANLHQKNNEGNTILHIASFLGNLEALKFCLEKNVNINDQNNKGDTAILYAIIKQNIEIIQFLLKNGANITISNKDGFYPIHEATITGNIEILKLLINSLDFIRSQFPICDPVHLASQLDSVEILSFFIEKDKHLVNIQDKTYNQTPLHYAVNEKKYECARYLLINKADANLKDIHGNTPLHFATLNKDLNMIGLLEEFGGNALIKNDDGLSCIDVCYIDKDIRIINYYKTLNKYSQHFMNLYQ</sequence>
<feature type="repeat" description="ANK" evidence="3">
    <location>
        <begin position="156"/>
        <end position="188"/>
    </location>
</feature>
<feature type="repeat" description="ANK" evidence="3">
    <location>
        <begin position="289"/>
        <end position="321"/>
    </location>
</feature>
<dbReference type="OMA" id="FNKFICP"/>
<evidence type="ECO:0000313" key="4">
    <source>
        <dbReference type="EMBL" id="EGR31618.1"/>
    </source>
</evidence>
<feature type="repeat" description="ANK" evidence="3">
    <location>
        <begin position="123"/>
        <end position="155"/>
    </location>
</feature>
<evidence type="ECO:0000313" key="5">
    <source>
        <dbReference type="Proteomes" id="UP000008983"/>
    </source>
</evidence>
<dbReference type="OrthoDB" id="10266001at2759"/>
<dbReference type="Proteomes" id="UP000008983">
    <property type="component" value="Unassembled WGS sequence"/>
</dbReference>
<evidence type="ECO:0000256" key="3">
    <source>
        <dbReference type="PROSITE-ProRule" id="PRU00023"/>
    </source>
</evidence>
<feature type="repeat" description="ANK" evidence="3">
    <location>
        <begin position="90"/>
        <end position="122"/>
    </location>
</feature>
<dbReference type="GeneID" id="14907764"/>
<organism evidence="4 5">
    <name type="scientific">Ichthyophthirius multifiliis</name>
    <name type="common">White spot disease agent</name>
    <name type="synonym">Ich</name>
    <dbReference type="NCBI Taxonomy" id="5932"/>
    <lineage>
        <taxon>Eukaryota</taxon>
        <taxon>Sar</taxon>
        <taxon>Alveolata</taxon>
        <taxon>Ciliophora</taxon>
        <taxon>Intramacronucleata</taxon>
        <taxon>Oligohymenophorea</taxon>
        <taxon>Hymenostomatida</taxon>
        <taxon>Ophryoglenina</taxon>
        <taxon>Ichthyophthirius</taxon>
    </lineage>
</organism>
<dbReference type="SUPFAM" id="SSF48403">
    <property type="entry name" value="Ankyrin repeat"/>
    <property type="match status" value="1"/>
</dbReference>
<dbReference type="AlphaFoldDB" id="G0QT43"/>
<dbReference type="STRING" id="857967.G0QT43"/>